<reference evidence="5 6" key="1">
    <citation type="submission" date="2019-09" db="EMBL/GenBank/DDBJ databases">
        <title>Phylogeny of genus Pseudoclavibacter and closely related genus.</title>
        <authorList>
            <person name="Li Y."/>
        </authorList>
    </citation>
    <scope>NUCLEOTIDE SEQUENCE [LARGE SCALE GENOMIC DNA]</scope>
    <source>
        <strain evidence="5 6">DSM 23821</strain>
    </source>
</reference>
<dbReference type="GO" id="GO:0003677">
    <property type="term" value="F:DNA binding"/>
    <property type="evidence" value="ECO:0007669"/>
    <property type="project" value="UniProtKB-KW"/>
</dbReference>
<feature type="compositionally biased region" description="Basic and acidic residues" evidence="3">
    <location>
        <begin position="142"/>
        <end position="151"/>
    </location>
</feature>
<keyword evidence="2" id="KW-0175">Coiled coil</keyword>
<sequence length="176" mass="19475">MDGPVRPSEDDPIFAIAVAAQLAGMHPQTLRQYDRMGLVSPQRTAGRVRRYSLTDVQALREIAELSGDGVSLEGIARIMLLREENRELRHRVRALESELADERLRRQGRRVFAAGQAGEVVTIMAGRRSGRRTGVVVWRPQRRGDRGEERTAATPADGSQAPEPSAVVAFEAVDEH</sequence>
<dbReference type="PANTHER" id="PTHR30204:SF58">
    <property type="entry name" value="HTH-TYPE TRANSCRIPTIONAL REGULATOR YFMP"/>
    <property type="match status" value="1"/>
</dbReference>
<dbReference type="SMART" id="SM00422">
    <property type="entry name" value="HTH_MERR"/>
    <property type="match status" value="1"/>
</dbReference>
<dbReference type="NCBIfam" id="NF047375">
    <property type="entry name" value="HeatShock_HspR"/>
    <property type="match status" value="1"/>
</dbReference>
<evidence type="ECO:0000256" key="3">
    <source>
        <dbReference type="SAM" id="MobiDB-lite"/>
    </source>
</evidence>
<dbReference type="GO" id="GO:0003700">
    <property type="term" value="F:DNA-binding transcription factor activity"/>
    <property type="evidence" value="ECO:0007669"/>
    <property type="project" value="InterPro"/>
</dbReference>
<protein>
    <submittedName>
        <fullName evidence="5">MerR family transcriptional regulator</fullName>
    </submittedName>
</protein>
<evidence type="ECO:0000313" key="5">
    <source>
        <dbReference type="EMBL" id="KAB1662448.1"/>
    </source>
</evidence>
<evidence type="ECO:0000256" key="1">
    <source>
        <dbReference type="ARBA" id="ARBA00023125"/>
    </source>
</evidence>
<dbReference type="AlphaFoldDB" id="A0A7J5C1F3"/>
<name>A0A7J5C1F3_9MICO</name>
<keyword evidence="1" id="KW-0238">DNA-binding</keyword>
<dbReference type="Gene3D" id="1.10.1660.10">
    <property type="match status" value="1"/>
</dbReference>
<evidence type="ECO:0000256" key="2">
    <source>
        <dbReference type="SAM" id="Coils"/>
    </source>
</evidence>
<keyword evidence="6" id="KW-1185">Reference proteome</keyword>
<feature type="region of interest" description="Disordered" evidence="3">
    <location>
        <begin position="139"/>
        <end position="165"/>
    </location>
</feature>
<gene>
    <name evidence="5" type="ORF">F8O01_00410</name>
</gene>
<dbReference type="OrthoDB" id="5345718at2"/>
<proteinExistence type="predicted"/>
<dbReference type="Proteomes" id="UP000467240">
    <property type="component" value="Unassembled WGS sequence"/>
</dbReference>
<accession>A0A7J5C1F3</accession>
<feature type="coiled-coil region" evidence="2">
    <location>
        <begin position="78"/>
        <end position="105"/>
    </location>
</feature>
<dbReference type="EMBL" id="WBJZ01000001">
    <property type="protein sequence ID" value="KAB1662448.1"/>
    <property type="molecule type" value="Genomic_DNA"/>
</dbReference>
<dbReference type="InterPro" id="IPR000551">
    <property type="entry name" value="MerR-type_HTH_dom"/>
</dbReference>
<dbReference type="InterPro" id="IPR047057">
    <property type="entry name" value="MerR_fam"/>
</dbReference>
<dbReference type="SUPFAM" id="SSF46955">
    <property type="entry name" value="Putative DNA-binding domain"/>
    <property type="match status" value="1"/>
</dbReference>
<dbReference type="RefSeq" id="WP_158038880.1">
    <property type="nucleotide sequence ID" value="NZ_JACCFV010000001.1"/>
</dbReference>
<dbReference type="PROSITE" id="PS50937">
    <property type="entry name" value="HTH_MERR_2"/>
    <property type="match status" value="1"/>
</dbReference>
<dbReference type="PANTHER" id="PTHR30204">
    <property type="entry name" value="REDOX-CYCLING DRUG-SENSING TRANSCRIPTIONAL ACTIVATOR SOXR"/>
    <property type="match status" value="1"/>
</dbReference>
<dbReference type="Pfam" id="PF13411">
    <property type="entry name" value="MerR_1"/>
    <property type="match status" value="1"/>
</dbReference>
<feature type="domain" description="HTH merR-type" evidence="4">
    <location>
        <begin position="16"/>
        <end position="81"/>
    </location>
</feature>
<dbReference type="InterPro" id="IPR009061">
    <property type="entry name" value="DNA-bd_dom_put_sf"/>
</dbReference>
<comment type="caution">
    <text evidence="5">The sequence shown here is derived from an EMBL/GenBank/DDBJ whole genome shotgun (WGS) entry which is preliminary data.</text>
</comment>
<evidence type="ECO:0000313" key="6">
    <source>
        <dbReference type="Proteomes" id="UP000467240"/>
    </source>
</evidence>
<evidence type="ECO:0000259" key="4">
    <source>
        <dbReference type="PROSITE" id="PS50937"/>
    </source>
</evidence>
<organism evidence="5 6">
    <name type="scientific">Pseudoclavibacter chungangensis</name>
    <dbReference type="NCBI Taxonomy" id="587635"/>
    <lineage>
        <taxon>Bacteria</taxon>
        <taxon>Bacillati</taxon>
        <taxon>Actinomycetota</taxon>
        <taxon>Actinomycetes</taxon>
        <taxon>Micrococcales</taxon>
        <taxon>Microbacteriaceae</taxon>
        <taxon>Pseudoclavibacter</taxon>
    </lineage>
</organism>